<dbReference type="EMBL" id="CCYD01000645">
    <property type="protein sequence ID" value="CEG42879.1"/>
    <property type="molecule type" value="Genomic_DNA"/>
</dbReference>
<dbReference type="RefSeq" id="XP_024579248.1">
    <property type="nucleotide sequence ID" value="XM_024728808.1"/>
</dbReference>
<evidence type="ECO:0000313" key="1">
    <source>
        <dbReference type="EMBL" id="CEG42879.1"/>
    </source>
</evidence>
<sequence>MRRVFFSDFDVAPRHQVDVLGLKVIGQDRTPRATGGLHSLISYPGEAKKKGVPGR</sequence>
<evidence type="ECO:0000313" key="2">
    <source>
        <dbReference type="Proteomes" id="UP000054928"/>
    </source>
</evidence>
<keyword evidence="2" id="KW-1185">Reference proteome</keyword>
<name>A0A0P1AN86_PLAHL</name>
<protein>
    <submittedName>
        <fullName evidence="1">Uncharacterized protein</fullName>
    </submittedName>
</protein>
<dbReference type="Proteomes" id="UP000054928">
    <property type="component" value="Unassembled WGS sequence"/>
</dbReference>
<dbReference type="GeneID" id="36408171"/>
<proteinExistence type="predicted"/>
<reference evidence="2" key="1">
    <citation type="submission" date="2014-09" db="EMBL/GenBank/DDBJ databases">
        <authorList>
            <person name="Sharma Rahul"/>
            <person name="Thines Marco"/>
        </authorList>
    </citation>
    <scope>NUCLEOTIDE SEQUENCE [LARGE SCALE GENOMIC DNA]</scope>
</reference>
<accession>A0A0P1AN86</accession>
<dbReference type="AlphaFoldDB" id="A0A0P1AN86"/>
<organism evidence="1 2">
    <name type="scientific">Plasmopara halstedii</name>
    <name type="common">Downy mildew of sunflower</name>
    <dbReference type="NCBI Taxonomy" id="4781"/>
    <lineage>
        <taxon>Eukaryota</taxon>
        <taxon>Sar</taxon>
        <taxon>Stramenopiles</taxon>
        <taxon>Oomycota</taxon>
        <taxon>Peronosporomycetes</taxon>
        <taxon>Peronosporales</taxon>
        <taxon>Peronosporaceae</taxon>
        <taxon>Plasmopara</taxon>
    </lineage>
</organism>